<dbReference type="InterPro" id="IPR050759">
    <property type="entry name" value="Serine_protease_kringle"/>
</dbReference>
<protein>
    <recommendedName>
        <fullName evidence="4">Kringle domain-containing protein</fullName>
    </recommendedName>
</protein>
<dbReference type="PANTHER" id="PTHR24261">
    <property type="entry name" value="PLASMINOGEN-RELATED"/>
    <property type="match status" value="1"/>
</dbReference>
<evidence type="ECO:0000256" key="3">
    <source>
        <dbReference type="PROSITE-ProRule" id="PRU00121"/>
    </source>
</evidence>
<feature type="domain" description="Kringle" evidence="4">
    <location>
        <begin position="93"/>
        <end position="134"/>
    </location>
</feature>
<accession>A0A3B3SZ93</accession>
<dbReference type="SUPFAM" id="SSF57414">
    <property type="entry name" value="Hairpin loop containing domain-like"/>
    <property type="match status" value="1"/>
</dbReference>
<dbReference type="Ensembl" id="ENSPKIT00000016899.1">
    <property type="protein sequence ID" value="ENSPKIP00000035959.1"/>
    <property type="gene ID" value="ENSPKIG00000014711.1"/>
</dbReference>
<dbReference type="STRING" id="1676925.ENSPKIP00000035959"/>
<dbReference type="GeneTree" id="ENSGT00940000155208"/>
<evidence type="ECO:0000256" key="1">
    <source>
        <dbReference type="ARBA" id="ARBA00022572"/>
    </source>
</evidence>
<dbReference type="InterPro" id="IPR013806">
    <property type="entry name" value="Kringle-like"/>
</dbReference>
<evidence type="ECO:0000313" key="6">
    <source>
        <dbReference type="Proteomes" id="UP000261540"/>
    </source>
</evidence>
<dbReference type="InterPro" id="IPR038178">
    <property type="entry name" value="Kringle_sf"/>
</dbReference>
<proteinExistence type="predicted"/>
<reference evidence="5" key="2">
    <citation type="submission" date="2025-09" db="UniProtKB">
        <authorList>
            <consortium name="Ensembl"/>
        </authorList>
    </citation>
    <scope>IDENTIFICATION</scope>
</reference>
<dbReference type="AlphaFoldDB" id="A0A3B3SZ93"/>
<comment type="caution">
    <text evidence="3">Lacks conserved residue(s) required for the propagation of feature annotation.</text>
</comment>
<dbReference type="Gene3D" id="3.50.4.10">
    <property type="entry name" value="Hepatocyte Growth Factor"/>
    <property type="match status" value="1"/>
</dbReference>
<evidence type="ECO:0000256" key="2">
    <source>
        <dbReference type="ARBA" id="ARBA00023157"/>
    </source>
</evidence>
<dbReference type="Gene3D" id="2.40.20.10">
    <property type="entry name" value="Plasminogen Kringle 4"/>
    <property type="match status" value="1"/>
</dbReference>
<dbReference type="PANTHER" id="PTHR24261:SF7">
    <property type="entry name" value="KRINGLE DOMAIN-CONTAINING PROTEIN"/>
    <property type="match status" value="1"/>
</dbReference>
<organism evidence="5 6">
    <name type="scientific">Paramormyrops kingsleyae</name>
    <dbReference type="NCBI Taxonomy" id="1676925"/>
    <lineage>
        <taxon>Eukaryota</taxon>
        <taxon>Metazoa</taxon>
        <taxon>Chordata</taxon>
        <taxon>Craniata</taxon>
        <taxon>Vertebrata</taxon>
        <taxon>Euteleostomi</taxon>
        <taxon>Actinopterygii</taxon>
        <taxon>Neopterygii</taxon>
        <taxon>Teleostei</taxon>
        <taxon>Osteoglossocephala</taxon>
        <taxon>Osteoglossomorpha</taxon>
        <taxon>Osteoglossiformes</taxon>
        <taxon>Mormyridae</taxon>
        <taxon>Paramormyrops</taxon>
    </lineage>
</organism>
<keyword evidence="1 3" id="KW-0420">Kringle</keyword>
<dbReference type="PROSITE" id="PS50070">
    <property type="entry name" value="KRINGLE_2"/>
    <property type="match status" value="1"/>
</dbReference>
<dbReference type="SMART" id="SM00130">
    <property type="entry name" value="KR"/>
    <property type="match status" value="1"/>
</dbReference>
<dbReference type="Proteomes" id="UP000261540">
    <property type="component" value="Unplaced"/>
</dbReference>
<keyword evidence="6" id="KW-1185">Reference proteome</keyword>
<dbReference type="SUPFAM" id="SSF57440">
    <property type="entry name" value="Kringle-like"/>
    <property type="match status" value="1"/>
</dbReference>
<reference evidence="5" key="1">
    <citation type="submission" date="2025-08" db="UniProtKB">
        <authorList>
            <consortium name="Ensembl"/>
        </authorList>
    </citation>
    <scope>IDENTIFICATION</scope>
</reference>
<dbReference type="InterPro" id="IPR000001">
    <property type="entry name" value="Kringle"/>
</dbReference>
<sequence>LEHKQHLQYRQNDSILSLSNENEIFLDEYIKMEGGKIYSDMKREYHAETALECAQKCNEERDFTCRYVNLTMTSKGKIVTNMRKIRFFHYLAECKNGFGSNYRGLISKTMSGKTCQRWDLNHPHKTGYKPRWRQ</sequence>
<name>A0A3B3SZ93_9TELE</name>
<evidence type="ECO:0000259" key="4">
    <source>
        <dbReference type="PROSITE" id="PS50070"/>
    </source>
</evidence>
<evidence type="ECO:0000313" key="5">
    <source>
        <dbReference type="Ensembl" id="ENSPKIP00000035959.1"/>
    </source>
</evidence>
<keyword evidence="2" id="KW-1015">Disulfide bond</keyword>